<dbReference type="Proteomes" id="UP001150879">
    <property type="component" value="Unassembled WGS sequence"/>
</dbReference>
<accession>A0A9W9N0H5</accession>
<protein>
    <submittedName>
        <fullName evidence="1">Uncharacterized protein</fullName>
    </submittedName>
</protein>
<name>A0A9W9N0H5_9EURO</name>
<evidence type="ECO:0000313" key="2">
    <source>
        <dbReference type="Proteomes" id="UP001150879"/>
    </source>
</evidence>
<dbReference type="AlphaFoldDB" id="A0A9W9N0H5"/>
<sequence>MCIPRHAIEAAPEHAGIGISPSDATRSVICSVCWVNVRKQKGNDLQRCVKKLIKAGSGIRKLKRKASAGIHKQTDTTPDKS</sequence>
<reference evidence="1" key="1">
    <citation type="submission" date="2022-11" db="EMBL/GenBank/DDBJ databases">
        <authorList>
            <person name="Petersen C."/>
        </authorList>
    </citation>
    <scope>NUCLEOTIDE SEQUENCE</scope>
    <source>
        <strain evidence="1">IBT 16849</strain>
    </source>
</reference>
<dbReference type="EMBL" id="JAPQKP010000001">
    <property type="protein sequence ID" value="KAJ5210765.1"/>
    <property type="molecule type" value="Genomic_DNA"/>
</dbReference>
<organism evidence="1 2">
    <name type="scientific">Penicillium cf. griseofulvum</name>
    <dbReference type="NCBI Taxonomy" id="2972120"/>
    <lineage>
        <taxon>Eukaryota</taxon>
        <taxon>Fungi</taxon>
        <taxon>Dikarya</taxon>
        <taxon>Ascomycota</taxon>
        <taxon>Pezizomycotina</taxon>
        <taxon>Eurotiomycetes</taxon>
        <taxon>Eurotiomycetidae</taxon>
        <taxon>Eurotiales</taxon>
        <taxon>Aspergillaceae</taxon>
        <taxon>Penicillium</taxon>
    </lineage>
</organism>
<comment type="caution">
    <text evidence="1">The sequence shown here is derived from an EMBL/GenBank/DDBJ whole genome shotgun (WGS) entry which is preliminary data.</text>
</comment>
<reference evidence="1" key="2">
    <citation type="journal article" date="2023" name="IMA Fungus">
        <title>Comparative genomic study of the Penicillium genus elucidates a diverse pangenome and 15 lateral gene transfer events.</title>
        <authorList>
            <person name="Petersen C."/>
            <person name="Sorensen T."/>
            <person name="Nielsen M.R."/>
            <person name="Sondergaard T.E."/>
            <person name="Sorensen J.L."/>
            <person name="Fitzpatrick D.A."/>
            <person name="Frisvad J.C."/>
            <person name="Nielsen K.L."/>
        </authorList>
    </citation>
    <scope>NUCLEOTIDE SEQUENCE</scope>
    <source>
        <strain evidence="1">IBT 16849</strain>
    </source>
</reference>
<keyword evidence="2" id="KW-1185">Reference proteome</keyword>
<proteinExistence type="predicted"/>
<evidence type="ECO:0000313" key="1">
    <source>
        <dbReference type="EMBL" id="KAJ5210765.1"/>
    </source>
</evidence>
<gene>
    <name evidence="1" type="ORF">N7472_000904</name>
</gene>